<name>A0A6G0VX86_APHCR</name>
<feature type="region of interest" description="Disordered" evidence="1">
    <location>
        <begin position="218"/>
        <end position="279"/>
    </location>
</feature>
<keyword evidence="3" id="KW-1185">Reference proteome</keyword>
<dbReference type="OrthoDB" id="6770232at2759"/>
<evidence type="ECO:0000313" key="3">
    <source>
        <dbReference type="Proteomes" id="UP000478052"/>
    </source>
</evidence>
<feature type="compositionally biased region" description="Low complexity" evidence="1">
    <location>
        <begin position="220"/>
        <end position="234"/>
    </location>
</feature>
<comment type="caution">
    <text evidence="2">The sequence shown here is derived from an EMBL/GenBank/DDBJ whole genome shotgun (WGS) entry which is preliminary data.</text>
</comment>
<dbReference type="AlphaFoldDB" id="A0A6G0VX86"/>
<evidence type="ECO:0000256" key="1">
    <source>
        <dbReference type="SAM" id="MobiDB-lite"/>
    </source>
</evidence>
<proteinExistence type="predicted"/>
<protein>
    <submittedName>
        <fullName evidence="2">DUF659 domain-containing protein</fullName>
    </submittedName>
</protein>
<reference evidence="2 3" key="1">
    <citation type="submission" date="2019-08" db="EMBL/GenBank/DDBJ databases">
        <title>Whole genome of Aphis craccivora.</title>
        <authorList>
            <person name="Voronova N.V."/>
            <person name="Shulinski R.S."/>
            <person name="Bandarenka Y.V."/>
            <person name="Zhorov D.G."/>
            <person name="Warner D."/>
        </authorList>
    </citation>
    <scope>NUCLEOTIDE SEQUENCE [LARGE SCALE GENOMIC DNA]</scope>
    <source>
        <strain evidence="2">180601</strain>
        <tissue evidence="2">Whole Body</tissue>
    </source>
</reference>
<evidence type="ECO:0000313" key="2">
    <source>
        <dbReference type="EMBL" id="KAF0712763.1"/>
    </source>
</evidence>
<sequence>MLSEKDGWCIDDEDTKTPSELKREFILNKIKGLLEIEYYEGKDEDEEVCGIECIDDNLVKESEFEYHEFSGIANHIQNIYENSKSNSLIKGNCVSAYFLPDITKHVLRLCNDFPLWTYVIKFKFKSPYHIASSTVVENDFRELKTQILKNHVRPMKADKFIITHLKSIESNAKLLRNSNENIQYYQEQSTPSVNLNNLITSSQQKPPSIIQSSLNHLSYEDSNSSDSSTSKQKSFNYDTDKSSPFKNFSNVDDKSNDSAPSLDATENWHDQGNDNQLSKIKNISLKKKRRTKFMQSTPEIDRILNTRVTRSTAESLLINGNSTTPVKIGKYKYLINNTCLFDSVSVITTMAYIDNPIYKQFINESKNSFLRFCKNLAINGTSAKSYCDRGTLLKTIFT</sequence>
<gene>
    <name evidence="2" type="ORF">FWK35_00033859</name>
</gene>
<dbReference type="Proteomes" id="UP000478052">
    <property type="component" value="Unassembled WGS sequence"/>
</dbReference>
<dbReference type="EMBL" id="VUJU01010839">
    <property type="protein sequence ID" value="KAF0712763.1"/>
    <property type="molecule type" value="Genomic_DNA"/>
</dbReference>
<organism evidence="2 3">
    <name type="scientific">Aphis craccivora</name>
    <name type="common">Cowpea aphid</name>
    <dbReference type="NCBI Taxonomy" id="307492"/>
    <lineage>
        <taxon>Eukaryota</taxon>
        <taxon>Metazoa</taxon>
        <taxon>Ecdysozoa</taxon>
        <taxon>Arthropoda</taxon>
        <taxon>Hexapoda</taxon>
        <taxon>Insecta</taxon>
        <taxon>Pterygota</taxon>
        <taxon>Neoptera</taxon>
        <taxon>Paraneoptera</taxon>
        <taxon>Hemiptera</taxon>
        <taxon>Sternorrhyncha</taxon>
        <taxon>Aphidomorpha</taxon>
        <taxon>Aphidoidea</taxon>
        <taxon>Aphididae</taxon>
        <taxon>Aphidini</taxon>
        <taxon>Aphis</taxon>
        <taxon>Aphis</taxon>
    </lineage>
</organism>
<accession>A0A6G0VX86</accession>